<reference evidence="1 2" key="1">
    <citation type="journal article" date="2022" name="DNA Res.">
        <title>Chromosomal-level genome assembly of the orchid tree Bauhinia variegata (Leguminosae; Cercidoideae) supports the allotetraploid origin hypothesis of Bauhinia.</title>
        <authorList>
            <person name="Zhong Y."/>
            <person name="Chen Y."/>
            <person name="Zheng D."/>
            <person name="Pang J."/>
            <person name="Liu Y."/>
            <person name="Luo S."/>
            <person name="Meng S."/>
            <person name="Qian L."/>
            <person name="Wei D."/>
            <person name="Dai S."/>
            <person name="Zhou R."/>
        </authorList>
    </citation>
    <scope>NUCLEOTIDE SEQUENCE [LARGE SCALE GENOMIC DNA]</scope>
    <source>
        <strain evidence="1">BV-YZ2020</strain>
    </source>
</reference>
<gene>
    <name evidence="1" type="ORF">L6164_027687</name>
</gene>
<accession>A0ACB9LV36</accession>
<sequence length="127" mass="14454">MDMHIHMSYCSYDGFKLLASNYLGISSEEHHLFGEIEGLIEDTQVTPAQVAEEMMKSENPDAALEGFVNLLKRKKLEGDVSENDAPIKPDFQQPKRRKVCRRQKKTVGISTRLSTSSKRRTRRGNSL</sequence>
<name>A0ACB9LV36_BAUVA</name>
<evidence type="ECO:0000313" key="1">
    <source>
        <dbReference type="EMBL" id="KAI4314819.1"/>
    </source>
</evidence>
<comment type="caution">
    <text evidence="1">The sequence shown here is derived from an EMBL/GenBank/DDBJ whole genome shotgun (WGS) entry which is preliminary data.</text>
</comment>
<protein>
    <submittedName>
        <fullName evidence="1">Uncharacterized protein</fullName>
    </submittedName>
</protein>
<dbReference type="Proteomes" id="UP000828941">
    <property type="component" value="Chromosome 11"/>
</dbReference>
<keyword evidence="2" id="KW-1185">Reference proteome</keyword>
<proteinExistence type="predicted"/>
<dbReference type="EMBL" id="CM039436">
    <property type="protein sequence ID" value="KAI4314819.1"/>
    <property type="molecule type" value="Genomic_DNA"/>
</dbReference>
<evidence type="ECO:0000313" key="2">
    <source>
        <dbReference type="Proteomes" id="UP000828941"/>
    </source>
</evidence>
<organism evidence="1 2">
    <name type="scientific">Bauhinia variegata</name>
    <name type="common">Purple orchid tree</name>
    <name type="synonym">Phanera variegata</name>
    <dbReference type="NCBI Taxonomy" id="167791"/>
    <lineage>
        <taxon>Eukaryota</taxon>
        <taxon>Viridiplantae</taxon>
        <taxon>Streptophyta</taxon>
        <taxon>Embryophyta</taxon>
        <taxon>Tracheophyta</taxon>
        <taxon>Spermatophyta</taxon>
        <taxon>Magnoliopsida</taxon>
        <taxon>eudicotyledons</taxon>
        <taxon>Gunneridae</taxon>
        <taxon>Pentapetalae</taxon>
        <taxon>rosids</taxon>
        <taxon>fabids</taxon>
        <taxon>Fabales</taxon>
        <taxon>Fabaceae</taxon>
        <taxon>Cercidoideae</taxon>
        <taxon>Cercideae</taxon>
        <taxon>Bauhiniinae</taxon>
        <taxon>Bauhinia</taxon>
    </lineage>
</organism>